<dbReference type="AlphaFoldDB" id="A0A8J8MDS4"/>
<dbReference type="GO" id="GO:0008661">
    <property type="term" value="F:1-deoxy-D-xylulose-5-phosphate synthase activity"/>
    <property type="evidence" value="ECO:0007669"/>
    <property type="project" value="UniProtKB-UniRule"/>
</dbReference>
<evidence type="ECO:0000256" key="8">
    <source>
        <dbReference type="ARBA" id="ARBA00023052"/>
    </source>
</evidence>
<keyword evidence="8 11" id="KW-0786">Thiamine pyrophosphate</keyword>
<evidence type="ECO:0000256" key="2">
    <source>
        <dbReference type="ARBA" id="ARBA00011081"/>
    </source>
</evidence>
<organism evidence="13 14">
    <name type="scientific">Vallitalea guaymasensis</name>
    <dbReference type="NCBI Taxonomy" id="1185412"/>
    <lineage>
        <taxon>Bacteria</taxon>
        <taxon>Bacillati</taxon>
        <taxon>Bacillota</taxon>
        <taxon>Clostridia</taxon>
        <taxon>Lachnospirales</taxon>
        <taxon>Vallitaleaceae</taxon>
        <taxon>Vallitalea</taxon>
    </lineage>
</organism>
<reference evidence="13 14" key="1">
    <citation type="submission" date="2020-07" db="EMBL/GenBank/DDBJ databases">
        <title>Vallitalea guaymasensis genome.</title>
        <authorList>
            <person name="Postec A."/>
        </authorList>
    </citation>
    <scope>NUCLEOTIDE SEQUENCE [LARGE SCALE GENOMIC DNA]</scope>
    <source>
        <strain evidence="13 14">Ra1766G1</strain>
    </source>
</reference>
<feature type="domain" description="Transketolase-like pyrimidine-binding" evidence="12">
    <location>
        <begin position="316"/>
        <end position="481"/>
    </location>
</feature>
<comment type="cofactor">
    <cofactor evidence="11">
        <name>Mg(2+)</name>
        <dbReference type="ChEBI" id="CHEBI:18420"/>
    </cofactor>
    <text evidence="11">Binds 1 Mg(2+) ion per subunit.</text>
</comment>
<dbReference type="CDD" id="cd02007">
    <property type="entry name" value="TPP_DXS"/>
    <property type="match status" value="1"/>
</dbReference>
<keyword evidence="9 11" id="KW-0414">Isoprene biosynthesis</keyword>
<feature type="binding site" evidence="11">
    <location>
        <position position="286"/>
    </location>
    <ligand>
        <name>thiamine diphosphate</name>
        <dbReference type="ChEBI" id="CHEBI:58937"/>
    </ligand>
</feature>
<evidence type="ECO:0000256" key="10">
    <source>
        <dbReference type="ARBA" id="ARBA00055605"/>
    </source>
</evidence>
<comment type="catalytic activity">
    <reaction evidence="11">
        <text>D-glyceraldehyde 3-phosphate + pyruvate + H(+) = 1-deoxy-D-xylulose 5-phosphate + CO2</text>
        <dbReference type="Rhea" id="RHEA:12605"/>
        <dbReference type="ChEBI" id="CHEBI:15361"/>
        <dbReference type="ChEBI" id="CHEBI:15378"/>
        <dbReference type="ChEBI" id="CHEBI:16526"/>
        <dbReference type="ChEBI" id="CHEBI:57792"/>
        <dbReference type="ChEBI" id="CHEBI:59776"/>
        <dbReference type="EC" id="2.2.1.7"/>
    </reaction>
</comment>
<evidence type="ECO:0000313" key="14">
    <source>
        <dbReference type="Proteomes" id="UP000677305"/>
    </source>
</evidence>
<dbReference type="EC" id="2.2.1.7" evidence="11"/>
<dbReference type="NCBIfam" id="NF003933">
    <property type="entry name" value="PRK05444.2-2"/>
    <property type="match status" value="1"/>
</dbReference>
<name>A0A8J8MDS4_9FIRM</name>
<comment type="cofactor">
    <cofactor evidence="11">
        <name>thiamine diphosphate</name>
        <dbReference type="ChEBI" id="CHEBI:58937"/>
    </cofactor>
    <text evidence="11">Binds 1 thiamine pyrophosphate per subunit.</text>
</comment>
<comment type="function">
    <text evidence="10 11">Catalyzes the acyloin condensation reaction between C atoms 2 and 3 of pyruvate and glyceraldehyde 3-phosphate to yield 1-deoxy-D-xylulose-5-phosphate (DXP).</text>
</comment>
<gene>
    <name evidence="11" type="primary">dxs</name>
    <name evidence="13" type="ORF">HYG85_19885</name>
</gene>
<comment type="pathway">
    <text evidence="1 11">Metabolic intermediate biosynthesis; 1-deoxy-D-xylulose 5-phosphate biosynthesis; 1-deoxy-D-xylulose 5-phosphate from D-glyceraldehyde 3-phosphate and pyruvate: step 1/1.</text>
</comment>
<feature type="binding site" evidence="11">
    <location>
        <position position="175"/>
    </location>
    <ligand>
        <name>Mg(2+)</name>
        <dbReference type="ChEBI" id="CHEBI:18420"/>
    </ligand>
</feature>
<dbReference type="SUPFAM" id="SSF52518">
    <property type="entry name" value="Thiamin diphosphate-binding fold (THDP-binding)"/>
    <property type="match status" value="2"/>
</dbReference>
<dbReference type="InterPro" id="IPR029061">
    <property type="entry name" value="THDP-binding"/>
</dbReference>
<dbReference type="SUPFAM" id="SSF52922">
    <property type="entry name" value="TK C-terminal domain-like"/>
    <property type="match status" value="1"/>
</dbReference>
<dbReference type="PROSITE" id="PS00802">
    <property type="entry name" value="TRANSKETOLASE_2"/>
    <property type="match status" value="1"/>
</dbReference>
<keyword evidence="6 11" id="KW-0460">Magnesium</keyword>
<protein>
    <recommendedName>
        <fullName evidence="11">1-deoxy-D-xylulose-5-phosphate synthase</fullName>
        <ecNumber evidence="11">2.2.1.7</ecNumber>
    </recommendedName>
    <alternativeName>
        <fullName evidence="11">1-deoxyxylulose-5-phosphate synthase</fullName>
        <shortName evidence="11">DXP synthase</shortName>
        <shortName evidence="11">DXPS</shortName>
    </alternativeName>
</protein>
<dbReference type="InterPro" id="IPR033248">
    <property type="entry name" value="Transketolase_C"/>
</dbReference>
<evidence type="ECO:0000259" key="12">
    <source>
        <dbReference type="SMART" id="SM00861"/>
    </source>
</evidence>
<dbReference type="FunFam" id="3.40.50.920:FF:000002">
    <property type="entry name" value="1-deoxy-D-xylulose-5-phosphate synthase"/>
    <property type="match status" value="1"/>
</dbReference>
<evidence type="ECO:0000256" key="1">
    <source>
        <dbReference type="ARBA" id="ARBA00004980"/>
    </source>
</evidence>
<dbReference type="InterPro" id="IPR009014">
    <property type="entry name" value="Transketo_C/PFOR_II"/>
</dbReference>
<feature type="binding site" evidence="11">
    <location>
        <position position="175"/>
    </location>
    <ligand>
        <name>thiamine diphosphate</name>
        <dbReference type="ChEBI" id="CHEBI:58937"/>
    </ligand>
</feature>
<dbReference type="GO" id="GO:0019288">
    <property type="term" value="P:isopentenyl diphosphate biosynthetic process, methylerythritol 4-phosphate pathway"/>
    <property type="evidence" value="ECO:0007669"/>
    <property type="project" value="TreeGrafter"/>
</dbReference>
<dbReference type="RefSeq" id="WP_212691137.1">
    <property type="nucleotide sequence ID" value="NZ_CP058561.1"/>
</dbReference>
<feature type="binding site" evidence="11">
    <location>
        <begin position="147"/>
        <end position="148"/>
    </location>
    <ligand>
        <name>thiamine diphosphate</name>
        <dbReference type="ChEBI" id="CHEBI:58937"/>
    </ligand>
</feature>
<dbReference type="Pfam" id="PF13292">
    <property type="entry name" value="DXP_synthase_N"/>
    <property type="match status" value="1"/>
</dbReference>
<proteinExistence type="inferred from homology"/>
<dbReference type="InterPro" id="IPR049557">
    <property type="entry name" value="Transketolase_CS"/>
</dbReference>
<dbReference type="InterPro" id="IPR005475">
    <property type="entry name" value="Transketolase-like_Pyr-bd"/>
</dbReference>
<sequence length="623" mass="69039">MNEILDGISSPSDIKALEIDQLNILAKELREYLIKVVSNTGGHLSSNLGVVELTLALHYCFNSPYDKLIWDVGHQTYIHKMITGRKEEIKTVRKFQGLSGFPKRAESEHDIFETGHSSTSISAALGFAKARELLNENNYVVPIIGDGSMTGGMAFEALNNAGRLDSNFIVILNDNQMSISRNVGGLSSYLDTIRTGTVYKEMKEEVEKALTKIPRIGKEVVKVIRDVKSGIKQLVIPGMLFEELGFTYLGPIDGHNISALIKTLNQAKRLNEPVLIHVNTIKGKGYKPAELNPTKYHGTKPFYIKNGRPKNLPCSDTYSKVLGDTLIDIADNKKKGIVAISAAMPEGTGLDKFARKYPDKFIDVGIAEQHAVTYAAGLAASGIKPVVALYSSFLQRAYDQIIHDVCMQRLPVVFAIDRAGLVGEDGETHQGIFDISFLSHMPNMTVIAPKNKSELQSMIKFAVDYEAPIAIRYPKGKASNELKEYNEEITYGKSEIIKRGSKIAIIGVGTLTQTAYNVSAMLEENNIMCTLINARFVKPIDKELIEEIANNHDYIFTIEENVVSGGYGNNVVKFVSDTQANTKVVCIGIEDDFIQHGKRDELIKLCKLDEESIYNRIMTYVNK</sequence>
<dbReference type="PANTHER" id="PTHR43322">
    <property type="entry name" value="1-D-DEOXYXYLULOSE 5-PHOSPHATE SYNTHASE-RELATED"/>
    <property type="match status" value="1"/>
</dbReference>
<dbReference type="NCBIfam" id="TIGR00204">
    <property type="entry name" value="dxs"/>
    <property type="match status" value="1"/>
</dbReference>
<feature type="binding site" evidence="11">
    <location>
        <position position="368"/>
    </location>
    <ligand>
        <name>thiamine diphosphate</name>
        <dbReference type="ChEBI" id="CHEBI:58937"/>
    </ligand>
</feature>
<dbReference type="GO" id="GO:0005829">
    <property type="term" value="C:cytosol"/>
    <property type="evidence" value="ECO:0007669"/>
    <property type="project" value="TreeGrafter"/>
</dbReference>
<evidence type="ECO:0000256" key="4">
    <source>
        <dbReference type="ARBA" id="ARBA00022679"/>
    </source>
</evidence>
<accession>A0A8J8MDS4</accession>
<dbReference type="PROSITE" id="PS00801">
    <property type="entry name" value="TRANSKETOLASE_1"/>
    <property type="match status" value="1"/>
</dbReference>
<dbReference type="Pfam" id="PF02780">
    <property type="entry name" value="Transketolase_C"/>
    <property type="match status" value="1"/>
</dbReference>
<dbReference type="GO" id="GO:0016114">
    <property type="term" value="P:terpenoid biosynthetic process"/>
    <property type="evidence" value="ECO:0007669"/>
    <property type="project" value="UniProtKB-UniRule"/>
</dbReference>
<evidence type="ECO:0000256" key="11">
    <source>
        <dbReference type="HAMAP-Rule" id="MF_00315"/>
    </source>
</evidence>
<dbReference type="Pfam" id="PF02779">
    <property type="entry name" value="Transket_pyr"/>
    <property type="match status" value="1"/>
</dbReference>
<dbReference type="GO" id="GO:0000287">
    <property type="term" value="F:magnesium ion binding"/>
    <property type="evidence" value="ECO:0007669"/>
    <property type="project" value="UniProtKB-UniRule"/>
</dbReference>
<dbReference type="CDD" id="cd07033">
    <property type="entry name" value="TPP_PYR_DXS_TK_like"/>
    <property type="match status" value="1"/>
</dbReference>
<dbReference type="FunFam" id="3.40.50.970:FF:000005">
    <property type="entry name" value="1-deoxy-D-xylulose-5-phosphate synthase"/>
    <property type="match status" value="1"/>
</dbReference>
<comment type="similarity">
    <text evidence="2 11">Belongs to the transketolase family. DXPS subfamily.</text>
</comment>
<keyword evidence="5 11" id="KW-0479">Metal-binding</keyword>
<evidence type="ECO:0000256" key="6">
    <source>
        <dbReference type="ARBA" id="ARBA00022842"/>
    </source>
</evidence>
<dbReference type="InterPro" id="IPR020826">
    <property type="entry name" value="Transketolase_BS"/>
</dbReference>
<dbReference type="Proteomes" id="UP000677305">
    <property type="component" value="Chromosome"/>
</dbReference>
<dbReference type="UniPathway" id="UPA00064">
    <property type="reaction ID" value="UER00091"/>
</dbReference>
<evidence type="ECO:0000256" key="3">
    <source>
        <dbReference type="ARBA" id="ARBA00011738"/>
    </source>
</evidence>
<evidence type="ECO:0000313" key="13">
    <source>
        <dbReference type="EMBL" id="QUH31056.1"/>
    </source>
</evidence>
<evidence type="ECO:0000256" key="5">
    <source>
        <dbReference type="ARBA" id="ARBA00022723"/>
    </source>
</evidence>
<dbReference type="HAMAP" id="MF_00315">
    <property type="entry name" value="DXP_synth"/>
    <property type="match status" value="1"/>
</dbReference>
<comment type="subunit">
    <text evidence="3 11">Homodimer.</text>
</comment>
<feature type="binding site" evidence="11">
    <location>
        <position position="146"/>
    </location>
    <ligand>
        <name>Mg(2+)</name>
        <dbReference type="ChEBI" id="CHEBI:18420"/>
    </ligand>
</feature>
<dbReference type="SMART" id="SM00861">
    <property type="entry name" value="Transket_pyr"/>
    <property type="match status" value="1"/>
</dbReference>
<evidence type="ECO:0000256" key="7">
    <source>
        <dbReference type="ARBA" id="ARBA00022977"/>
    </source>
</evidence>
<dbReference type="EMBL" id="CP058561">
    <property type="protein sequence ID" value="QUH31056.1"/>
    <property type="molecule type" value="Genomic_DNA"/>
</dbReference>
<dbReference type="Gene3D" id="3.40.50.970">
    <property type="match status" value="2"/>
</dbReference>
<dbReference type="GO" id="GO:0009228">
    <property type="term" value="P:thiamine biosynthetic process"/>
    <property type="evidence" value="ECO:0007669"/>
    <property type="project" value="UniProtKB-UniRule"/>
</dbReference>
<feature type="binding site" evidence="11">
    <location>
        <begin position="115"/>
        <end position="117"/>
    </location>
    <ligand>
        <name>thiamine diphosphate</name>
        <dbReference type="ChEBI" id="CHEBI:58937"/>
    </ligand>
</feature>
<keyword evidence="7 11" id="KW-0784">Thiamine biosynthesis</keyword>
<dbReference type="InterPro" id="IPR005477">
    <property type="entry name" value="Dxylulose-5-P_synthase"/>
</dbReference>
<keyword evidence="14" id="KW-1185">Reference proteome</keyword>
<feature type="binding site" evidence="11">
    <location>
        <position position="74"/>
    </location>
    <ligand>
        <name>thiamine diphosphate</name>
        <dbReference type="ChEBI" id="CHEBI:58937"/>
    </ligand>
</feature>
<evidence type="ECO:0000256" key="9">
    <source>
        <dbReference type="ARBA" id="ARBA00023229"/>
    </source>
</evidence>
<dbReference type="PANTHER" id="PTHR43322:SF5">
    <property type="entry name" value="1-DEOXY-D-XYLULOSE-5-PHOSPHATE SYNTHASE, CHLOROPLASTIC"/>
    <property type="match status" value="1"/>
</dbReference>
<keyword evidence="4 11" id="KW-0808">Transferase</keyword>
<dbReference type="GO" id="GO:0030976">
    <property type="term" value="F:thiamine pyrophosphate binding"/>
    <property type="evidence" value="ECO:0007669"/>
    <property type="project" value="UniProtKB-UniRule"/>
</dbReference>
<dbReference type="KEGG" id="vgu:HYG85_19885"/>
<dbReference type="Gene3D" id="3.40.50.920">
    <property type="match status" value="1"/>
</dbReference>